<name>A0ABV7SQ01_9SPHN</name>
<evidence type="ECO:0000313" key="2">
    <source>
        <dbReference type="Proteomes" id="UP001595713"/>
    </source>
</evidence>
<accession>A0ABV7SQ01</accession>
<gene>
    <name evidence="1" type="ORF">ACFONA_01710</name>
</gene>
<reference evidence="2" key="1">
    <citation type="journal article" date="2019" name="Int. J. Syst. Evol. Microbiol.">
        <title>The Global Catalogue of Microorganisms (GCM) 10K type strain sequencing project: providing services to taxonomists for standard genome sequencing and annotation.</title>
        <authorList>
            <consortium name="The Broad Institute Genomics Platform"/>
            <consortium name="The Broad Institute Genome Sequencing Center for Infectious Disease"/>
            <person name="Wu L."/>
            <person name="Ma J."/>
        </authorList>
    </citation>
    <scope>NUCLEOTIDE SEQUENCE [LARGE SCALE GENOMIC DNA]</scope>
    <source>
        <strain evidence="2">KCTC 42739</strain>
    </source>
</reference>
<dbReference type="EMBL" id="JBHRXP010000001">
    <property type="protein sequence ID" value="MFC3578866.1"/>
    <property type="molecule type" value="Genomic_DNA"/>
</dbReference>
<comment type="caution">
    <text evidence="1">The sequence shown here is derived from an EMBL/GenBank/DDBJ whole genome shotgun (WGS) entry which is preliminary data.</text>
</comment>
<dbReference type="RefSeq" id="WP_261293732.1">
    <property type="nucleotide sequence ID" value="NZ_JANQBK010000004.1"/>
</dbReference>
<proteinExistence type="predicted"/>
<organism evidence="1 2">
    <name type="scientific">Sphingomonas hylomeconis</name>
    <dbReference type="NCBI Taxonomy" id="1395958"/>
    <lineage>
        <taxon>Bacteria</taxon>
        <taxon>Pseudomonadati</taxon>
        <taxon>Pseudomonadota</taxon>
        <taxon>Alphaproteobacteria</taxon>
        <taxon>Sphingomonadales</taxon>
        <taxon>Sphingomonadaceae</taxon>
        <taxon>Sphingomonas</taxon>
    </lineage>
</organism>
<protein>
    <submittedName>
        <fullName evidence="1">Uncharacterized protein</fullName>
    </submittedName>
</protein>
<sequence>MGAAKTLNIVNYFDAAVDVAVTNNNFNCCDSPQPGQSIGNIAPNRKASFTYQRTDGHGCNGRQGQFQLSFESNYTANLDFDGDANLELSDVPTNFGAYLSQNSDGNYSLVVGDLVGG</sequence>
<keyword evidence="2" id="KW-1185">Reference proteome</keyword>
<evidence type="ECO:0000313" key="1">
    <source>
        <dbReference type="EMBL" id="MFC3578866.1"/>
    </source>
</evidence>
<dbReference type="Proteomes" id="UP001595713">
    <property type="component" value="Unassembled WGS sequence"/>
</dbReference>